<dbReference type="InterPro" id="IPR057326">
    <property type="entry name" value="KR_dom"/>
</dbReference>
<sequence length="247" mass="25825">MAGRLAGRHILISGGGSGIGHATAMRCAEEGAVVTVVGRRLDCLKEVARLTRGHAIAADLTDEAQAFAAVNDAAALMGCLDGIINCVGNAEAAVLEDIDLARWDASLRTNLTSHYLVCRAALPHLRKTRAAAIVNVSALAGIRPGVSSAAYGAAKAGVIQFTKTLAAQLAPDIRVNCVCPGAVDTEMMDRFLAGKSASQQDAFLARYALRRLAIPLEIANLLLFLVSSEAQYITGSNYVCDGGRAYQ</sequence>
<reference evidence="4" key="1">
    <citation type="submission" date="2022-01" db="EMBL/GenBank/DDBJ databases">
        <title>Genome sequnece data of strain Bradyrhizobium sp. nov.</title>
        <authorList>
            <person name="Zhang J."/>
        </authorList>
    </citation>
    <scope>NUCLEOTIDE SEQUENCE</scope>
    <source>
        <strain evidence="5">WYCCWR 12774</strain>
        <strain evidence="4">WYCCWR 13023</strain>
    </source>
</reference>
<evidence type="ECO:0000256" key="1">
    <source>
        <dbReference type="ARBA" id="ARBA00006484"/>
    </source>
</evidence>
<dbReference type="InterPro" id="IPR051122">
    <property type="entry name" value="SDR_DHRS6-like"/>
</dbReference>
<dbReference type="Pfam" id="PF13561">
    <property type="entry name" value="adh_short_C2"/>
    <property type="match status" value="1"/>
</dbReference>
<organism evidence="4 7">
    <name type="scientific">Bradyrhizobium zhengyangense</name>
    <dbReference type="NCBI Taxonomy" id="2911009"/>
    <lineage>
        <taxon>Bacteria</taxon>
        <taxon>Pseudomonadati</taxon>
        <taxon>Pseudomonadota</taxon>
        <taxon>Alphaproteobacteria</taxon>
        <taxon>Hyphomicrobiales</taxon>
        <taxon>Nitrobacteraceae</taxon>
        <taxon>Bradyrhizobium</taxon>
    </lineage>
</organism>
<dbReference type="EMBL" id="JAKLUA010000009">
    <property type="protein sequence ID" value="MCG2670320.1"/>
    <property type="molecule type" value="Genomic_DNA"/>
</dbReference>
<dbReference type="PANTHER" id="PTHR43477:SF1">
    <property type="entry name" value="DIHYDROANTICAPSIN 7-DEHYDROGENASE"/>
    <property type="match status" value="1"/>
</dbReference>
<evidence type="ECO:0000259" key="3">
    <source>
        <dbReference type="SMART" id="SM00822"/>
    </source>
</evidence>
<dbReference type="InterPro" id="IPR002347">
    <property type="entry name" value="SDR_fam"/>
</dbReference>
<dbReference type="PROSITE" id="PS00061">
    <property type="entry name" value="ADH_SHORT"/>
    <property type="match status" value="1"/>
</dbReference>
<evidence type="ECO:0000313" key="4">
    <source>
        <dbReference type="EMBL" id="MCG2628247.1"/>
    </source>
</evidence>
<dbReference type="InterPro" id="IPR036291">
    <property type="entry name" value="NAD(P)-bd_dom_sf"/>
</dbReference>
<dbReference type="SUPFAM" id="SSF51735">
    <property type="entry name" value="NAD(P)-binding Rossmann-fold domains"/>
    <property type="match status" value="1"/>
</dbReference>
<dbReference type="Proteomes" id="UP001139012">
    <property type="component" value="Unassembled WGS sequence"/>
</dbReference>
<gene>
    <name evidence="5" type="ORF">L6637_25465</name>
    <name evidence="4" type="ORF">L6654_16560</name>
</gene>
<dbReference type="FunFam" id="3.40.50.720:FF:000084">
    <property type="entry name" value="Short-chain dehydrogenase reductase"/>
    <property type="match status" value="1"/>
</dbReference>
<dbReference type="PRINTS" id="PR00080">
    <property type="entry name" value="SDRFAMILY"/>
</dbReference>
<dbReference type="SMART" id="SM00822">
    <property type="entry name" value="PKS_KR"/>
    <property type="match status" value="1"/>
</dbReference>
<dbReference type="Proteomes" id="UP001139054">
    <property type="component" value="Unassembled WGS sequence"/>
</dbReference>
<dbReference type="GO" id="GO:0016491">
    <property type="term" value="F:oxidoreductase activity"/>
    <property type="evidence" value="ECO:0007669"/>
    <property type="project" value="UniProtKB-KW"/>
</dbReference>
<proteinExistence type="inferred from homology"/>
<dbReference type="PRINTS" id="PR00081">
    <property type="entry name" value="GDHRDH"/>
</dbReference>
<dbReference type="AlphaFoldDB" id="A0A9X1UHA8"/>
<keyword evidence="6" id="KW-1185">Reference proteome</keyword>
<dbReference type="RefSeq" id="WP_128929994.1">
    <property type="nucleotide sequence ID" value="NZ_JAKLTY010000009.1"/>
</dbReference>
<evidence type="ECO:0000313" key="7">
    <source>
        <dbReference type="Proteomes" id="UP001139054"/>
    </source>
</evidence>
<keyword evidence="2" id="KW-0560">Oxidoreductase</keyword>
<accession>A0A9X1UHA8</accession>
<evidence type="ECO:0000313" key="5">
    <source>
        <dbReference type="EMBL" id="MCG2670320.1"/>
    </source>
</evidence>
<protein>
    <submittedName>
        <fullName evidence="4">SDR family oxidoreductase</fullName>
    </submittedName>
</protein>
<dbReference type="CDD" id="cd05233">
    <property type="entry name" value="SDR_c"/>
    <property type="match status" value="1"/>
</dbReference>
<comment type="caution">
    <text evidence="4">The sequence shown here is derived from an EMBL/GenBank/DDBJ whole genome shotgun (WGS) entry which is preliminary data.</text>
</comment>
<dbReference type="EMBL" id="JAKLTY010000009">
    <property type="protein sequence ID" value="MCG2628247.1"/>
    <property type="molecule type" value="Genomic_DNA"/>
</dbReference>
<dbReference type="InterPro" id="IPR020904">
    <property type="entry name" value="Sc_DH/Rdtase_CS"/>
</dbReference>
<evidence type="ECO:0000313" key="6">
    <source>
        <dbReference type="Proteomes" id="UP001139012"/>
    </source>
</evidence>
<evidence type="ECO:0000256" key="2">
    <source>
        <dbReference type="ARBA" id="ARBA00023002"/>
    </source>
</evidence>
<name>A0A9X1UHA8_9BRAD</name>
<comment type="similarity">
    <text evidence="1">Belongs to the short-chain dehydrogenases/reductases (SDR) family.</text>
</comment>
<dbReference type="Gene3D" id="3.40.50.720">
    <property type="entry name" value="NAD(P)-binding Rossmann-like Domain"/>
    <property type="match status" value="1"/>
</dbReference>
<feature type="domain" description="Ketoreductase" evidence="3">
    <location>
        <begin position="8"/>
        <end position="186"/>
    </location>
</feature>
<dbReference type="PANTHER" id="PTHR43477">
    <property type="entry name" value="DIHYDROANTICAPSIN 7-DEHYDROGENASE"/>
    <property type="match status" value="1"/>
</dbReference>